<dbReference type="CDD" id="cd16282">
    <property type="entry name" value="metallo-hydrolase-like_MBL-fold"/>
    <property type="match status" value="1"/>
</dbReference>
<evidence type="ECO:0000256" key="2">
    <source>
        <dbReference type="SAM" id="SignalP"/>
    </source>
</evidence>
<sequence>MKTNKQINKKTNKLLGTTLLIAALGFASSAIAQTDFSSVQIQTIPVRGNISMLMGAGGNIGVSAGEDGVLIIDDQYAPMAEKIRAALGALGSDTPEFLLNTHFHGDHTGGNADFGVASIIVAHKNVRSRLVAGDSAASSLPVITFDDNVTVHFNGEDITLIHMPRGHTDTDSVVMFADSNVIHMGDHFFNGGFPFVDMSSGGTVQGYINNLEKALSWIDDDTAVIPGHGPLGNKADLMNFYNVVKDTSTAIRVKKSQQQSKEEIVAAGLGEEYASWGTGFINEQRWIETVFDSYAR</sequence>
<feature type="signal peptide" evidence="2">
    <location>
        <begin position="1"/>
        <end position="32"/>
    </location>
</feature>
<dbReference type="Pfam" id="PF00753">
    <property type="entry name" value="Lactamase_B"/>
    <property type="match status" value="1"/>
</dbReference>
<evidence type="ECO:0000313" key="5">
    <source>
        <dbReference type="Proteomes" id="UP000218327"/>
    </source>
</evidence>
<dbReference type="PANTHER" id="PTHR42951">
    <property type="entry name" value="METALLO-BETA-LACTAMASE DOMAIN-CONTAINING"/>
    <property type="match status" value="1"/>
</dbReference>
<dbReference type="PANTHER" id="PTHR42951:SF4">
    <property type="entry name" value="ACYL-COENZYME A THIOESTERASE MBLAC2"/>
    <property type="match status" value="1"/>
</dbReference>
<evidence type="ECO:0000313" key="4">
    <source>
        <dbReference type="EMBL" id="PCJ25605.1"/>
    </source>
</evidence>
<dbReference type="SMART" id="SM00849">
    <property type="entry name" value="Lactamase_B"/>
    <property type="match status" value="1"/>
</dbReference>
<comment type="similarity">
    <text evidence="1">Belongs to the metallo-beta-lactamase superfamily. Class-B beta-lactamase family.</text>
</comment>
<dbReference type="Gene3D" id="3.60.15.10">
    <property type="entry name" value="Ribonuclease Z/Hydroxyacylglutathione hydrolase-like"/>
    <property type="match status" value="1"/>
</dbReference>
<dbReference type="EMBL" id="NVVJ01000016">
    <property type="protein sequence ID" value="PCJ25605.1"/>
    <property type="molecule type" value="Genomic_DNA"/>
</dbReference>
<proteinExistence type="inferred from homology"/>
<feature type="domain" description="Metallo-beta-lactamase" evidence="3">
    <location>
        <begin position="57"/>
        <end position="228"/>
    </location>
</feature>
<accession>A0A2A5B2A5</accession>
<reference evidence="5" key="1">
    <citation type="submission" date="2017-08" db="EMBL/GenBank/DDBJ databases">
        <title>A dynamic microbial community with high functional redundancy inhabits the cold, oxic subseafloor aquifer.</title>
        <authorList>
            <person name="Tully B.J."/>
            <person name="Wheat C.G."/>
            <person name="Glazer B.T."/>
            <person name="Huber J.A."/>
        </authorList>
    </citation>
    <scope>NUCLEOTIDE SEQUENCE [LARGE SCALE GENOMIC DNA]</scope>
</reference>
<evidence type="ECO:0000259" key="3">
    <source>
        <dbReference type="SMART" id="SM00849"/>
    </source>
</evidence>
<evidence type="ECO:0000256" key="1">
    <source>
        <dbReference type="ARBA" id="ARBA00005250"/>
    </source>
</evidence>
<dbReference type="GO" id="GO:0016787">
    <property type="term" value="F:hydrolase activity"/>
    <property type="evidence" value="ECO:0007669"/>
    <property type="project" value="UniProtKB-KW"/>
</dbReference>
<feature type="chain" id="PRO_5012630595" evidence="2">
    <location>
        <begin position="33"/>
        <end position="296"/>
    </location>
</feature>
<comment type="caution">
    <text evidence="4">The sequence shown here is derived from an EMBL/GenBank/DDBJ whole genome shotgun (WGS) entry which is preliminary data.</text>
</comment>
<organism evidence="4 5">
    <name type="scientific">SAR86 cluster bacterium</name>
    <dbReference type="NCBI Taxonomy" id="2030880"/>
    <lineage>
        <taxon>Bacteria</taxon>
        <taxon>Pseudomonadati</taxon>
        <taxon>Pseudomonadota</taxon>
        <taxon>Gammaproteobacteria</taxon>
        <taxon>SAR86 cluster</taxon>
    </lineage>
</organism>
<keyword evidence="4" id="KW-0378">Hydrolase</keyword>
<dbReference type="GO" id="GO:0017001">
    <property type="term" value="P:antibiotic catabolic process"/>
    <property type="evidence" value="ECO:0007669"/>
    <property type="project" value="UniProtKB-ARBA"/>
</dbReference>
<dbReference type="Proteomes" id="UP000218327">
    <property type="component" value="Unassembled WGS sequence"/>
</dbReference>
<protein>
    <submittedName>
        <fullName evidence="4">MBL fold metallo-hydrolase</fullName>
    </submittedName>
</protein>
<dbReference type="AlphaFoldDB" id="A0A2A5B2A5"/>
<name>A0A2A5B2A5_9GAMM</name>
<keyword evidence="2" id="KW-0732">Signal</keyword>
<dbReference type="SUPFAM" id="SSF56281">
    <property type="entry name" value="Metallo-hydrolase/oxidoreductase"/>
    <property type="match status" value="1"/>
</dbReference>
<dbReference type="InterPro" id="IPR050855">
    <property type="entry name" value="NDM-1-like"/>
</dbReference>
<dbReference type="InterPro" id="IPR036866">
    <property type="entry name" value="RibonucZ/Hydroxyglut_hydro"/>
</dbReference>
<gene>
    <name evidence="4" type="ORF">COA96_07215</name>
</gene>
<dbReference type="InterPro" id="IPR001279">
    <property type="entry name" value="Metallo-B-lactamas"/>
</dbReference>